<dbReference type="PROSITE" id="PS50143">
    <property type="entry name" value="BIR_REPEAT_2"/>
    <property type="match status" value="1"/>
</dbReference>
<dbReference type="SMART" id="SM00238">
    <property type="entry name" value="BIR"/>
    <property type="match status" value="1"/>
</dbReference>
<sequence length="154" mass="17909">MNSNFESKSFLSNRIKSFKGTVFDKQRSKCSAKKMAEAGFYSLQSDSDLVKCYACGIEIQNWSKSSDDPWSVHENQSDCCLYLQLKKSYSQELTVKEFLEVEKYRFLRMNRKIYDQKSVIFKQVLEKIQNLSKDQQIVLTADENNVIKVGVESK</sequence>
<dbReference type="Pfam" id="PF00653">
    <property type="entry name" value="BIR"/>
    <property type="match status" value="1"/>
</dbReference>
<evidence type="ECO:0000256" key="1">
    <source>
        <dbReference type="ARBA" id="ARBA00022723"/>
    </source>
</evidence>
<keyword evidence="1" id="KW-0479">Metal-binding</keyword>
<dbReference type="AlphaFoldDB" id="A0A3M7PBW1"/>
<dbReference type="PANTHER" id="PTHR46771:SF5">
    <property type="entry name" value="DETERIN"/>
    <property type="match status" value="1"/>
</dbReference>
<dbReference type="InterPro" id="IPR001370">
    <property type="entry name" value="BIR_rpt"/>
</dbReference>
<evidence type="ECO:0000313" key="3">
    <source>
        <dbReference type="EMBL" id="RMZ96538.1"/>
    </source>
</evidence>
<protein>
    <submittedName>
        <fullName evidence="3">Baculoviral IAP repeat-containing 5-like</fullName>
    </submittedName>
</protein>
<accession>A0A3M7PBW1</accession>
<dbReference type="Gene3D" id="1.10.1170.10">
    <property type="entry name" value="Inhibitor Of Apoptosis Protein (2mihbC-IAP-1), Chain A"/>
    <property type="match status" value="1"/>
</dbReference>
<dbReference type="Proteomes" id="UP000276133">
    <property type="component" value="Unassembled WGS sequence"/>
</dbReference>
<dbReference type="PANTHER" id="PTHR46771">
    <property type="entry name" value="DETERIN"/>
    <property type="match status" value="1"/>
</dbReference>
<keyword evidence="2" id="KW-0862">Zinc</keyword>
<keyword evidence="4" id="KW-1185">Reference proteome</keyword>
<dbReference type="SUPFAM" id="SSF57924">
    <property type="entry name" value="Inhibitor of apoptosis (IAP) repeat"/>
    <property type="match status" value="1"/>
</dbReference>
<comment type="caution">
    <text evidence="3">The sequence shown here is derived from an EMBL/GenBank/DDBJ whole genome shotgun (WGS) entry which is preliminary data.</text>
</comment>
<evidence type="ECO:0000313" key="4">
    <source>
        <dbReference type="Proteomes" id="UP000276133"/>
    </source>
</evidence>
<proteinExistence type="predicted"/>
<name>A0A3M7PBW1_BRAPC</name>
<dbReference type="CDD" id="cd00022">
    <property type="entry name" value="BIR"/>
    <property type="match status" value="1"/>
</dbReference>
<gene>
    <name evidence="3" type="ORF">BpHYR1_004098</name>
</gene>
<dbReference type="STRING" id="10195.A0A3M7PBW1"/>
<dbReference type="EMBL" id="REGN01012107">
    <property type="protein sequence ID" value="RMZ96538.1"/>
    <property type="molecule type" value="Genomic_DNA"/>
</dbReference>
<dbReference type="GO" id="GO:0046872">
    <property type="term" value="F:metal ion binding"/>
    <property type="evidence" value="ECO:0007669"/>
    <property type="project" value="UniProtKB-KW"/>
</dbReference>
<dbReference type="OrthoDB" id="6415325at2759"/>
<reference evidence="3 4" key="1">
    <citation type="journal article" date="2018" name="Sci. Rep.">
        <title>Genomic signatures of local adaptation to the degree of environmental predictability in rotifers.</title>
        <authorList>
            <person name="Franch-Gras L."/>
            <person name="Hahn C."/>
            <person name="Garcia-Roger E.M."/>
            <person name="Carmona M.J."/>
            <person name="Serra M."/>
            <person name="Gomez A."/>
        </authorList>
    </citation>
    <scope>NUCLEOTIDE SEQUENCE [LARGE SCALE GENOMIC DNA]</scope>
    <source>
        <strain evidence="3">HYR1</strain>
    </source>
</reference>
<dbReference type="InterPro" id="IPR051190">
    <property type="entry name" value="Baculoviral_IAP"/>
</dbReference>
<evidence type="ECO:0000256" key="2">
    <source>
        <dbReference type="ARBA" id="ARBA00022833"/>
    </source>
</evidence>
<organism evidence="3 4">
    <name type="scientific">Brachionus plicatilis</name>
    <name type="common">Marine rotifer</name>
    <name type="synonym">Brachionus muelleri</name>
    <dbReference type="NCBI Taxonomy" id="10195"/>
    <lineage>
        <taxon>Eukaryota</taxon>
        <taxon>Metazoa</taxon>
        <taxon>Spiralia</taxon>
        <taxon>Gnathifera</taxon>
        <taxon>Rotifera</taxon>
        <taxon>Eurotatoria</taxon>
        <taxon>Monogononta</taxon>
        <taxon>Pseudotrocha</taxon>
        <taxon>Ploima</taxon>
        <taxon>Brachionidae</taxon>
        <taxon>Brachionus</taxon>
    </lineage>
</organism>